<dbReference type="Pfam" id="PF00171">
    <property type="entry name" value="Aldedh"/>
    <property type="match status" value="1"/>
</dbReference>
<dbReference type="AlphaFoldDB" id="A0A2U2BJH1"/>
<evidence type="ECO:0000256" key="4">
    <source>
        <dbReference type="RuleBase" id="RU003345"/>
    </source>
</evidence>
<evidence type="ECO:0000256" key="3">
    <source>
        <dbReference type="PROSITE-ProRule" id="PRU10007"/>
    </source>
</evidence>
<evidence type="ECO:0000313" key="6">
    <source>
        <dbReference type="EMBL" id="PWE14164.1"/>
    </source>
</evidence>
<reference evidence="6 7" key="1">
    <citation type="submission" date="2018-05" db="EMBL/GenBank/DDBJ databases">
        <title>Genome Sequence of an Efficient Indole-Degrading Bacterium, Alcaligenes sp.YBY.</title>
        <authorList>
            <person name="Yang B."/>
        </authorList>
    </citation>
    <scope>NUCLEOTIDE SEQUENCE [LARGE SCALE GENOMIC DNA]</scope>
    <source>
        <strain evidence="6 7">YBY</strain>
    </source>
</reference>
<comment type="caution">
    <text evidence="6">The sequence shown here is derived from an EMBL/GenBank/DDBJ whole genome shotgun (WGS) entry which is preliminary data.</text>
</comment>
<name>A0A2U2BJH1_ALCFA</name>
<keyword evidence="2 4" id="KW-0560">Oxidoreductase</keyword>
<dbReference type="RefSeq" id="WP_109089325.1">
    <property type="nucleotide sequence ID" value="NZ_QEXO01000003.1"/>
</dbReference>
<dbReference type="InterPro" id="IPR029510">
    <property type="entry name" value="Ald_DH_CS_GLU"/>
</dbReference>
<dbReference type="STRING" id="511.UZ73_11440"/>
<accession>A0A2U2BJH1</accession>
<reference evidence="6 7" key="2">
    <citation type="submission" date="2018-05" db="EMBL/GenBank/DDBJ databases">
        <authorList>
            <person name="Lanie J.A."/>
            <person name="Ng W.-L."/>
            <person name="Kazmierczak K.M."/>
            <person name="Andrzejewski T.M."/>
            <person name="Davidsen T.M."/>
            <person name="Wayne K.J."/>
            <person name="Tettelin H."/>
            <person name="Glass J.I."/>
            <person name="Rusch D."/>
            <person name="Podicherti R."/>
            <person name="Tsui H.-C.T."/>
            <person name="Winkler M.E."/>
        </authorList>
    </citation>
    <scope>NUCLEOTIDE SEQUENCE [LARGE SCALE GENOMIC DNA]</scope>
    <source>
        <strain evidence="6 7">YBY</strain>
    </source>
</reference>
<evidence type="ECO:0000313" key="7">
    <source>
        <dbReference type="Proteomes" id="UP000245216"/>
    </source>
</evidence>
<comment type="similarity">
    <text evidence="1 4">Belongs to the aldehyde dehydrogenase family.</text>
</comment>
<evidence type="ECO:0000256" key="2">
    <source>
        <dbReference type="ARBA" id="ARBA00023002"/>
    </source>
</evidence>
<dbReference type="InterPro" id="IPR016162">
    <property type="entry name" value="Ald_DH_N"/>
</dbReference>
<feature type="domain" description="Aldehyde dehydrogenase" evidence="5">
    <location>
        <begin position="17"/>
        <end position="482"/>
    </location>
</feature>
<dbReference type="Gene3D" id="3.40.309.10">
    <property type="entry name" value="Aldehyde Dehydrogenase, Chain A, domain 2"/>
    <property type="match status" value="1"/>
</dbReference>
<dbReference type="InterPro" id="IPR016161">
    <property type="entry name" value="Ald_DH/histidinol_DH"/>
</dbReference>
<evidence type="ECO:0000259" key="5">
    <source>
        <dbReference type="Pfam" id="PF00171"/>
    </source>
</evidence>
<dbReference type="SUPFAM" id="SSF53720">
    <property type="entry name" value="ALDH-like"/>
    <property type="match status" value="1"/>
</dbReference>
<dbReference type="Gene3D" id="3.40.605.10">
    <property type="entry name" value="Aldehyde Dehydrogenase, Chain A, domain 1"/>
    <property type="match status" value="1"/>
</dbReference>
<dbReference type="InterPro" id="IPR015590">
    <property type="entry name" value="Aldehyde_DH_dom"/>
</dbReference>
<dbReference type="FunFam" id="3.40.605.10:FF:000007">
    <property type="entry name" value="NAD/NADP-dependent betaine aldehyde dehydrogenase"/>
    <property type="match status" value="1"/>
</dbReference>
<dbReference type="EMBL" id="QEXO01000003">
    <property type="protein sequence ID" value="PWE14164.1"/>
    <property type="molecule type" value="Genomic_DNA"/>
</dbReference>
<sequence>MDNLKDVVFDNYIDGQWLPSQSGRTTPNLNPADRDDVVGAFPLSTAEDAQAAVAAAQAAFAGWRATPISARARVLNAAAAWLDANVDRIAQGLTREEGKTLAQSKMEVGRSAQTLRFYAVEGQTYTGETFPQDDAQQLVYTQREPLGVVSVIAPWNFPISIPARKIAPALITGNTVVFKPSSDTPLTGYYLCEAFAQAGVPAGVLNLMHGRASEVGPTLVQSPQIRAISFTGSTQAGENICRQARMSTRTQMELGGKNPLIVMEDADLDLAVKLVVQGGFSLSGQACTGTSRVLVNRQVKEEFTRRLVEKVSALTVGNGLNGNPDLGPIATESQLESILEYVAIGKQEATHLLGGERLTDGDYARGLFMRPALFTDVTQQMRIAREEIFGPVIALLEIDSYEQALAMANDTEYGLSAAIVTRSAEYAHRFANDIEAGTVKINRTTTGNLINAPFGGLKQSSTSTFRESGRAGLEFYTQIKTVYRGI</sequence>
<dbReference type="GO" id="GO:0016620">
    <property type="term" value="F:oxidoreductase activity, acting on the aldehyde or oxo group of donors, NAD or NADP as acceptor"/>
    <property type="evidence" value="ECO:0007669"/>
    <property type="project" value="InterPro"/>
</dbReference>
<dbReference type="PROSITE" id="PS00070">
    <property type="entry name" value="ALDEHYDE_DEHYDR_CYS"/>
    <property type="match status" value="1"/>
</dbReference>
<evidence type="ECO:0000256" key="1">
    <source>
        <dbReference type="ARBA" id="ARBA00009986"/>
    </source>
</evidence>
<gene>
    <name evidence="6" type="ORF">DF183_13545</name>
</gene>
<feature type="active site" evidence="3">
    <location>
        <position position="253"/>
    </location>
</feature>
<dbReference type="PANTHER" id="PTHR11699">
    <property type="entry name" value="ALDEHYDE DEHYDROGENASE-RELATED"/>
    <property type="match status" value="1"/>
</dbReference>
<organism evidence="6 7">
    <name type="scientific">Alcaligenes faecalis</name>
    <dbReference type="NCBI Taxonomy" id="511"/>
    <lineage>
        <taxon>Bacteria</taxon>
        <taxon>Pseudomonadati</taxon>
        <taxon>Pseudomonadota</taxon>
        <taxon>Betaproteobacteria</taxon>
        <taxon>Burkholderiales</taxon>
        <taxon>Alcaligenaceae</taxon>
        <taxon>Alcaligenes</taxon>
    </lineage>
</organism>
<dbReference type="InterPro" id="IPR016163">
    <property type="entry name" value="Ald_DH_C"/>
</dbReference>
<protein>
    <submittedName>
        <fullName evidence="6">Aldehyde dehydrogenase family protein</fullName>
    </submittedName>
</protein>
<dbReference type="PROSITE" id="PS00687">
    <property type="entry name" value="ALDEHYDE_DEHYDR_GLU"/>
    <property type="match status" value="1"/>
</dbReference>
<dbReference type="FunFam" id="3.40.309.10:FF:000012">
    <property type="entry name" value="Betaine aldehyde dehydrogenase"/>
    <property type="match status" value="1"/>
</dbReference>
<proteinExistence type="inferred from homology"/>
<dbReference type="InterPro" id="IPR016160">
    <property type="entry name" value="Ald_DH_CS_CYS"/>
</dbReference>
<dbReference type="Proteomes" id="UP000245216">
    <property type="component" value="Unassembled WGS sequence"/>
</dbReference>